<keyword evidence="6" id="KW-0046">Antibiotic resistance</keyword>
<sequence>MPVWRNEVGGLTFRVGSGHHLKWAPDGVGLDLPGEAERMVWAAGRTPVPRVVAHGNAGDGRWTGTWLVTETLPGESAVAPRWIADPARAVEALGAGLRALHDSLDVADCPFAWSVRDRVANARDRADAGDGPESWFPEHRTIPLADALARLADAPEPDLVVCHGDACAPNTLLSDDGAWAGHVDLGSLGVADRWADVAVAAWSTEWNYGPGWDGALYEAYGVDPDAEKIAYYRLLWDLS</sequence>
<evidence type="ECO:0000313" key="9">
    <source>
        <dbReference type="Proteomes" id="UP001321475"/>
    </source>
</evidence>
<keyword evidence="3" id="KW-0547">Nucleotide-binding</keyword>
<evidence type="ECO:0000256" key="6">
    <source>
        <dbReference type="ARBA" id="ARBA00023251"/>
    </source>
</evidence>
<keyword evidence="5" id="KW-0067">ATP-binding</keyword>
<organism evidence="8 9">
    <name type="scientific">Paraoerskovia sediminicola</name>
    <dbReference type="NCBI Taxonomy" id="1138587"/>
    <lineage>
        <taxon>Bacteria</taxon>
        <taxon>Bacillati</taxon>
        <taxon>Actinomycetota</taxon>
        <taxon>Actinomycetes</taxon>
        <taxon>Micrococcales</taxon>
        <taxon>Cellulomonadaceae</taxon>
        <taxon>Paraoerskovia</taxon>
    </lineage>
</organism>
<dbReference type="InterPro" id="IPR002575">
    <property type="entry name" value="Aminoglycoside_PTrfase"/>
</dbReference>
<feature type="domain" description="Aminoglycoside phosphotransferase" evidence="7">
    <location>
        <begin position="24"/>
        <end position="226"/>
    </location>
</feature>
<proteinExistence type="inferred from homology"/>
<dbReference type="PANTHER" id="PTHR21310">
    <property type="entry name" value="AMINOGLYCOSIDE PHOSPHOTRANSFERASE-RELATED-RELATED"/>
    <property type="match status" value="1"/>
</dbReference>
<dbReference type="InterPro" id="IPR024165">
    <property type="entry name" value="Kan/Strep_kinase"/>
</dbReference>
<dbReference type="RefSeq" id="WP_286217388.1">
    <property type="nucleotide sequence ID" value="NZ_AP027729.1"/>
</dbReference>
<dbReference type="InterPro" id="IPR051678">
    <property type="entry name" value="AGP_Transferase"/>
</dbReference>
<dbReference type="PIRSF" id="PIRSF000706">
    <property type="entry name" value="Kanamycin_kin"/>
    <property type="match status" value="1"/>
</dbReference>
<dbReference type="CDD" id="cd05150">
    <property type="entry name" value="APH"/>
    <property type="match status" value="1"/>
</dbReference>
<dbReference type="EMBL" id="AP027729">
    <property type="protein sequence ID" value="BDZ43057.1"/>
    <property type="molecule type" value="Genomic_DNA"/>
</dbReference>
<gene>
    <name evidence="8" type="ORF">GCM10025865_23560</name>
</gene>
<accession>A0ABN6XDQ0</accession>
<dbReference type="PANTHER" id="PTHR21310:SF41">
    <property type="entry name" value="3'-PHOSPHOTRANSFERASE, PUTATIVE-RELATED"/>
    <property type="match status" value="1"/>
</dbReference>
<dbReference type="Proteomes" id="UP001321475">
    <property type="component" value="Chromosome"/>
</dbReference>
<keyword evidence="2" id="KW-0808">Transferase</keyword>
<evidence type="ECO:0000313" key="8">
    <source>
        <dbReference type="EMBL" id="BDZ43057.1"/>
    </source>
</evidence>
<name>A0ABN6XDQ0_9CELL</name>
<evidence type="ECO:0000256" key="2">
    <source>
        <dbReference type="ARBA" id="ARBA00022679"/>
    </source>
</evidence>
<dbReference type="Gene3D" id="3.90.1200.10">
    <property type="match status" value="1"/>
</dbReference>
<evidence type="ECO:0000256" key="3">
    <source>
        <dbReference type="ARBA" id="ARBA00022741"/>
    </source>
</evidence>
<dbReference type="SUPFAM" id="SSF56112">
    <property type="entry name" value="Protein kinase-like (PK-like)"/>
    <property type="match status" value="1"/>
</dbReference>
<comment type="similarity">
    <text evidence="1">Belongs to the aminoglycoside phosphotransferase family.</text>
</comment>
<dbReference type="Pfam" id="PF01636">
    <property type="entry name" value="APH"/>
    <property type="match status" value="1"/>
</dbReference>
<dbReference type="Gene3D" id="3.30.200.20">
    <property type="entry name" value="Phosphorylase Kinase, domain 1"/>
    <property type="match status" value="1"/>
</dbReference>
<evidence type="ECO:0000256" key="4">
    <source>
        <dbReference type="ARBA" id="ARBA00022777"/>
    </source>
</evidence>
<reference evidence="9" key="1">
    <citation type="journal article" date="2019" name="Int. J. Syst. Evol. Microbiol.">
        <title>The Global Catalogue of Microorganisms (GCM) 10K type strain sequencing project: providing services to taxonomists for standard genome sequencing and annotation.</title>
        <authorList>
            <consortium name="The Broad Institute Genomics Platform"/>
            <consortium name="The Broad Institute Genome Sequencing Center for Infectious Disease"/>
            <person name="Wu L."/>
            <person name="Ma J."/>
        </authorList>
    </citation>
    <scope>NUCLEOTIDE SEQUENCE [LARGE SCALE GENOMIC DNA]</scope>
    <source>
        <strain evidence="9">NBRC 108565</strain>
    </source>
</reference>
<evidence type="ECO:0000256" key="5">
    <source>
        <dbReference type="ARBA" id="ARBA00022840"/>
    </source>
</evidence>
<evidence type="ECO:0000259" key="7">
    <source>
        <dbReference type="Pfam" id="PF01636"/>
    </source>
</evidence>
<evidence type="ECO:0000256" key="1">
    <source>
        <dbReference type="ARBA" id="ARBA00006219"/>
    </source>
</evidence>
<dbReference type="InterPro" id="IPR011009">
    <property type="entry name" value="Kinase-like_dom_sf"/>
</dbReference>
<protein>
    <submittedName>
        <fullName evidence="8">Phosphotransferase</fullName>
    </submittedName>
</protein>
<keyword evidence="4" id="KW-0418">Kinase</keyword>
<keyword evidence="9" id="KW-1185">Reference proteome</keyword>